<dbReference type="EMBL" id="BTSX01000002">
    <property type="protein sequence ID" value="GMS82538.1"/>
    <property type="molecule type" value="Genomic_DNA"/>
</dbReference>
<feature type="non-terminal residue" evidence="1">
    <location>
        <position position="105"/>
    </location>
</feature>
<protein>
    <submittedName>
        <fullName evidence="1">Uncharacterized protein</fullName>
    </submittedName>
</protein>
<dbReference type="Proteomes" id="UP001432027">
    <property type="component" value="Unassembled WGS sequence"/>
</dbReference>
<evidence type="ECO:0000313" key="1">
    <source>
        <dbReference type="EMBL" id="GMS82538.1"/>
    </source>
</evidence>
<evidence type="ECO:0000313" key="2">
    <source>
        <dbReference type="Proteomes" id="UP001432027"/>
    </source>
</evidence>
<sequence length="105" mass="12293">VKARYKFKSINKHFVDRLEHFFESCSHIEHLEIDSDCAQQLALLRKSLGDVIVHELSIMRFHGDNKEVSVNFTSEILETLRAGQIRRLVLLVRYVEAIPQQFLLD</sequence>
<proteinExistence type="predicted"/>
<reference evidence="1" key="1">
    <citation type="submission" date="2023-10" db="EMBL/GenBank/DDBJ databases">
        <title>Genome assembly of Pristionchus species.</title>
        <authorList>
            <person name="Yoshida K."/>
            <person name="Sommer R.J."/>
        </authorList>
    </citation>
    <scope>NUCLEOTIDE SEQUENCE</scope>
    <source>
        <strain evidence="1">RS0144</strain>
    </source>
</reference>
<accession>A0AAV5SK78</accession>
<organism evidence="1 2">
    <name type="scientific">Pristionchus entomophagus</name>
    <dbReference type="NCBI Taxonomy" id="358040"/>
    <lineage>
        <taxon>Eukaryota</taxon>
        <taxon>Metazoa</taxon>
        <taxon>Ecdysozoa</taxon>
        <taxon>Nematoda</taxon>
        <taxon>Chromadorea</taxon>
        <taxon>Rhabditida</taxon>
        <taxon>Rhabditina</taxon>
        <taxon>Diplogasteromorpha</taxon>
        <taxon>Diplogasteroidea</taxon>
        <taxon>Neodiplogasteridae</taxon>
        <taxon>Pristionchus</taxon>
    </lineage>
</organism>
<keyword evidence="2" id="KW-1185">Reference proteome</keyword>
<gene>
    <name evidence="1" type="ORF">PENTCL1PPCAC_4713</name>
</gene>
<name>A0AAV5SK78_9BILA</name>
<comment type="caution">
    <text evidence="1">The sequence shown here is derived from an EMBL/GenBank/DDBJ whole genome shotgun (WGS) entry which is preliminary data.</text>
</comment>
<dbReference type="AlphaFoldDB" id="A0AAV5SK78"/>
<feature type="non-terminal residue" evidence="1">
    <location>
        <position position="1"/>
    </location>
</feature>